<comment type="subcellular location">
    <subcellularLocation>
        <location evidence="1">Cell membrane</location>
        <topology evidence="1">Multi-pass membrane protein</topology>
    </subcellularLocation>
</comment>
<keyword evidence="5 9" id="KW-0812">Transmembrane</keyword>
<comment type="similarity">
    <text evidence="2">Belongs to the binding-protein-dependent transport system permease family. FecCD subfamily.</text>
</comment>
<dbReference type="SUPFAM" id="SSF81345">
    <property type="entry name" value="ABC transporter involved in vitamin B12 uptake, BtuC"/>
    <property type="match status" value="1"/>
</dbReference>
<dbReference type="AlphaFoldDB" id="A0A7W7MXN9"/>
<feature type="transmembrane region" description="Helical" evidence="9">
    <location>
        <begin position="292"/>
        <end position="314"/>
    </location>
</feature>
<evidence type="ECO:0000256" key="6">
    <source>
        <dbReference type="ARBA" id="ARBA00022989"/>
    </source>
</evidence>
<dbReference type="CDD" id="cd06550">
    <property type="entry name" value="TM_ABC_iron-siderophores_like"/>
    <property type="match status" value="1"/>
</dbReference>
<accession>A0A7W7MXN9</accession>
<keyword evidence="7 9" id="KW-0472">Membrane</keyword>
<dbReference type="Gene3D" id="1.10.3470.10">
    <property type="entry name" value="ABC transporter involved in vitamin B12 uptake, BtuC"/>
    <property type="match status" value="1"/>
</dbReference>
<evidence type="ECO:0000256" key="4">
    <source>
        <dbReference type="ARBA" id="ARBA00022475"/>
    </source>
</evidence>
<dbReference type="RefSeq" id="WP_229808318.1">
    <property type="nucleotide sequence ID" value="NZ_BAAAHD010000025.1"/>
</dbReference>
<evidence type="ECO:0000256" key="3">
    <source>
        <dbReference type="ARBA" id="ARBA00022448"/>
    </source>
</evidence>
<evidence type="ECO:0000313" key="11">
    <source>
        <dbReference type="Proteomes" id="UP000549343"/>
    </source>
</evidence>
<feature type="transmembrane region" description="Helical" evidence="9">
    <location>
        <begin position="201"/>
        <end position="222"/>
    </location>
</feature>
<evidence type="ECO:0000256" key="1">
    <source>
        <dbReference type="ARBA" id="ARBA00004651"/>
    </source>
</evidence>
<feature type="transmembrane region" description="Helical" evidence="9">
    <location>
        <begin position="119"/>
        <end position="139"/>
    </location>
</feature>
<keyword evidence="6 9" id="KW-1133">Transmembrane helix</keyword>
<feature type="transmembrane region" description="Helical" evidence="9">
    <location>
        <begin position="176"/>
        <end position="194"/>
    </location>
</feature>
<reference evidence="10 11" key="1">
    <citation type="submission" date="2020-08" db="EMBL/GenBank/DDBJ databases">
        <title>Sequencing the genomes of 1000 actinobacteria strains.</title>
        <authorList>
            <person name="Klenk H.-P."/>
        </authorList>
    </citation>
    <scope>NUCLEOTIDE SEQUENCE [LARGE SCALE GENOMIC DNA]</scope>
    <source>
        <strain evidence="10 11">DSM 44772</strain>
    </source>
</reference>
<gene>
    <name evidence="10" type="ORF">F4557_003326</name>
</gene>
<name>A0A7W7MXN9_9ACTN</name>
<dbReference type="Pfam" id="PF01032">
    <property type="entry name" value="FecCD"/>
    <property type="match status" value="1"/>
</dbReference>
<evidence type="ECO:0000256" key="5">
    <source>
        <dbReference type="ARBA" id="ARBA00022692"/>
    </source>
</evidence>
<dbReference type="EMBL" id="JACHMV010000001">
    <property type="protein sequence ID" value="MBB4774908.1"/>
    <property type="molecule type" value="Genomic_DNA"/>
</dbReference>
<keyword evidence="3" id="KW-0813">Transport</keyword>
<dbReference type="InterPro" id="IPR000522">
    <property type="entry name" value="ABC_transptr_permease_BtuC"/>
</dbReference>
<evidence type="ECO:0000256" key="7">
    <source>
        <dbReference type="ARBA" id="ARBA00023136"/>
    </source>
</evidence>
<dbReference type="GO" id="GO:0033214">
    <property type="term" value="P:siderophore-iron import into cell"/>
    <property type="evidence" value="ECO:0007669"/>
    <property type="project" value="TreeGrafter"/>
</dbReference>
<dbReference type="PANTHER" id="PTHR30472">
    <property type="entry name" value="FERRIC ENTEROBACTIN TRANSPORT SYSTEM PERMEASE PROTEIN"/>
    <property type="match status" value="1"/>
</dbReference>
<dbReference type="Proteomes" id="UP000549343">
    <property type="component" value="Unassembled WGS sequence"/>
</dbReference>
<organism evidence="10 11">
    <name type="scientific">Actinomadura livida</name>
    <dbReference type="NCBI Taxonomy" id="79909"/>
    <lineage>
        <taxon>Bacteria</taxon>
        <taxon>Bacillati</taxon>
        <taxon>Actinomycetota</taxon>
        <taxon>Actinomycetes</taxon>
        <taxon>Streptosporangiales</taxon>
        <taxon>Thermomonosporaceae</taxon>
        <taxon>Actinomadura</taxon>
    </lineage>
</organism>
<dbReference type="PANTHER" id="PTHR30472:SF24">
    <property type="entry name" value="FERRIC ENTEROBACTIN TRANSPORT SYSTEM PERMEASE PROTEIN FEPG"/>
    <property type="match status" value="1"/>
</dbReference>
<protein>
    <submittedName>
        <fullName evidence="10">Iron complex transport system permease protein</fullName>
    </submittedName>
</protein>
<keyword evidence="4" id="KW-1003">Cell membrane</keyword>
<comment type="caution">
    <text evidence="10">The sequence shown here is derived from an EMBL/GenBank/DDBJ whole genome shotgun (WGS) entry which is preliminary data.</text>
</comment>
<evidence type="ECO:0000256" key="2">
    <source>
        <dbReference type="ARBA" id="ARBA00007935"/>
    </source>
</evidence>
<proteinExistence type="inferred from homology"/>
<dbReference type="InterPro" id="IPR037294">
    <property type="entry name" value="ABC_BtuC-like"/>
</dbReference>
<dbReference type="GO" id="GO:0005886">
    <property type="term" value="C:plasma membrane"/>
    <property type="evidence" value="ECO:0007669"/>
    <property type="project" value="UniProtKB-SubCell"/>
</dbReference>
<feature type="transmembrane region" description="Helical" evidence="9">
    <location>
        <begin position="252"/>
        <end position="271"/>
    </location>
</feature>
<sequence>MSAARERPRPAHHGRPHHDQPHHDQYKHRPGRGSTSVIEVSRVGGRTAVRLARPPVSGVVRPRLLVTCAALACATFAVLCVSLTTGEFPLPVTEAVPALWGGGDPGARLIVQEFRLPRALAGMLAGAAFGVSGAIFQTLTRNPLASPDMLGITQGAGVAVVGGIVLGLGAGLGTQTLGLTGALLTAVLIYVLAWKRGTTGFRIVLVGIGVNWVCVSATQYLIVRAKVYQAQEAVGWLVGNLNGRGWESARPLILALAVLVPLVLVLSPWLRALHLGDQVAGGLGVPVQRARLALLCAAVGLVAFATAAAGPVAFVALAAPQIALRLAGTARPPLTASAVTGALVVLGCDLLGQRLFPDLELPVGVITGVLGAPFLLWLLARANRIGSGG</sequence>
<feature type="region of interest" description="Disordered" evidence="8">
    <location>
        <begin position="1"/>
        <end position="34"/>
    </location>
</feature>
<dbReference type="GO" id="GO:0022857">
    <property type="term" value="F:transmembrane transporter activity"/>
    <property type="evidence" value="ECO:0007669"/>
    <property type="project" value="InterPro"/>
</dbReference>
<feature type="transmembrane region" description="Helical" evidence="9">
    <location>
        <begin position="151"/>
        <end position="170"/>
    </location>
</feature>
<feature type="transmembrane region" description="Helical" evidence="9">
    <location>
        <begin position="64"/>
        <end position="84"/>
    </location>
</feature>
<feature type="transmembrane region" description="Helical" evidence="9">
    <location>
        <begin position="359"/>
        <end position="380"/>
    </location>
</feature>
<evidence type="ECO:0000313" key="10">
    <source>
        <dbReference type="EMBL" id="MBB4774908.1"/>
    </source>
</evidence>
<evidence type="ECO:0000256" key="8">
    <source>
        <dbReference type="SAM" id="MobiDB-lite"/>
    </source>
</evidence>
<evidence type="ECO:0000256" key="9">
    <source>
        <dbReference type="SAM" id="Phobius"/>
    </source>
</evidence>